<reference evidence="3 4" key="1">
    <citation type="submission" date="2020-04" db="EMBL/GenBank/DDBJ databases">
        <title>Genome sequencing of novel species.</title>
        <authorList>
            <person name="Heo J."/>
            <person name="Kim S.-J."/>
            <person name="Kim J.-S."/>
            <person name="Hong S.-B."/>
            <person name="Kwon S.-W."/>
        </authorList>
    </citation>
    <scope>NUCLEOTIDE SEQUENCE [LARGE SCALE GENOMIC DNA]</scope>
    <source>
        <strain evidence="3 4">AF9R3</strain>
    </source>
</reference>
<evidence type="ECO:0000259" key="1">
    <source>
        <dbReference type="Pfam" id="PF02625"/>
    </source>
</evidence>
<dbReference type="InterPro" id="IPR014308">
    <property type="entry name" value="Xanthine_DH_XdhC"/>
</dbReference>
<dbReference type="Gene3D" id="3.40.50.720">
    <property type="entry name" value="NAD(P)-binding Rossmann-like Domain"/>
    <property type="match status" value="1"/>
</dbReference>
<dbReference type="NCBIfam" id="TIGR02964">
    <property type="entry name" value="xanthine_xdhC"/>
    <property type="match status" value="1"/>
</dbReference>
<dbReference type="EMBL" id="CP051684">
    <property type="protein sequence ID" value="QJD91562.1"/>
    <property type="molecule type" value="Genomic_DNA"/>
</dbReference>
<proteinExistence type="predicted"/>
<evidence type="ECO:0000313" key="3">
    <source>
        <dbReference type="EMBL" id="QJD91562.1"/>
    </source>
</evidence>
<accession>A0ABX6MF68</accession>
<sequence length="381" mass="39866">MNEWLTAQVLEPAVLVTVAIVEGSGPREPGAKMLVTARGQHDTIGGGHLEMCAVELAREMLKGAAGQGMAASDVAAKGASARLERYALGPTLGQCCGGVVHLAFELIGDELADVLAGLRKRRRDDNWRLSAIDGPAMALLLDADSAIVAGAAAGGRADRIERGIDGTSGISCDIAVVAACVRTAAPALDRERGTHILRDAAGRRWLADPCLAPRAHLVLFGAGHVGAAIVRMLGELPCTVTWVDEREDMFPASLPSNVAIEATDMPEAAVAAAPANASYLVMTHSHALDQRLCETILARDDVGWFGLIGSNTKRVQFERRMAARGLPQDRIDNMVCPIGLAGISSKLPAAIAASVCAQLLMVWEQQQIAALSAPARLAVAS</sequence>
<gene>
    <name evidence="3" type="primary">xdhC</name>
    <name evidence="3" type="ORF">HH213_16590</name>
</gene>
<dbReference type="Pfam" id="PF13478">
    <property type="entry name" value="XdhC_C"/>
    <property type="match status" value="1"/>
</dbReference>
<feature type="domain" description="XdhC Rossmann" evidence="2">
    <location>
        <begin position="217"/>
        <end position="359"/>
    </location>
</feature>
<name>A0ABX6MF68_9BURK</name>
<organism evidence="3 4">
    <name type="scientific">Duganella dendranthematis</name>
    <dbReference type="NCBI Taxonomy" id="2728021"/>
    <lineage>
        <taxon>Bacteria</taxon>
        <taxon>Pseudomonadati</taxon>
        <taxon>Pseudomonadota</taxon>
        <taxon>Betaproteobacteria</taxon>
        <taxon>Burkholderiales</taxon>
        <taxon>Oxalobacteraceae</taxon>
        <taxon>Telluria group</taxon>
        <taxon>Duganella</taxon>
    </lineage>
</organism>
<dbReference type="PANTHER" id="PTHR30388:SF6">
    <property type="entry name" value="XANTHINE DEHYDROGENASE SUBUNIT A-RELATED"/>
    <property type="match status" value="1"/>
</dbReference>
<evidence type="ECO:0000313" key="4">
    <source>
        <dbReference type="Proteomes" id="UP000503117"/>
    </source>
</evidence>
<dbReference type="Proteomes" id="UP000503117">
    <property type="component" value="Chromosome"/>
</dbReference>
<dbReference type="InterPro" id="IPR027051">
    <property type="entry name" value="XdhC_Rossmann_dom"/>
</dbReference>
<dbReference type="Pfam" id="PF02625">
    <property type="entry name" value="XdhC_CoxI"/>
    <property type="match status" value="1"/>
</dbReference>
<dbReference type="RefSeq" id="WP_169112939.1">
    <property type="nucleotide sequence ID" value="NZ_CP051684.1"/>
</dbReference>
<evidence type="ECO:0000259" key="2">
    <source>
        <dbReference type="Pfam" id="PF13478"/>
    </source>
</evidence>
<dbReference type="InterPro" id="IPR003777">
    <property type="entry name" value="XdhC_CoxI"/>
</dbReference>
<dbReference type="PANTHER" id="PTHR30388">
    <property type="entry name" value="ALDEHYDE OXIDOREDUCTASE MOLYBDENUM COFACTOR ASSEMBLY PROTEIN"/>
    <property type="match status" value="1"/>
</dbReference>
<protein>
    <submittedName>
        <fullName evidence="3">Xanthine dehydrogenase accessory protein XdhC</fullName>
    </submittedName>
</protein>
<keyword evidence="4" id="KW-1185">Reference proteome</keyword>
<feature type="domain" description="XdhC- CoxI" evidence="1">
    <location>
        <begin position="11"/>
        <end position="63"/>
    </location>
</feature>
<dbReference type="InterPro" id="IPR052698">
    <property type="entry name" value="MoCofactor_Util/Proc"/>
</dbReference>